<feature type="transmembrane region" description="Helical" evidence="1">
    <location>
        <begin position="181"/>
        <end position="202"/>
    </location>
</feature>
<feature type="transmembrane region" description="Helical" evidence="1">
    <location>
        <begin position="238"/>
        <end position="254"/>
    </location>
</feature>
<feature type="transmembrane region" description="Helical" evidence="1">
    <location>
        <begin position="111"/>
        <end position="131"/>
    </location>
</feature>
<evidence type="ECO:0000256" key="1">
    <source>
        <dbReference type="SAM" id="Phobius"/>
    </source>
</evidence>
<feature type="transmembrane region" description="Helical" evidence="1">
    <location>
        <begin position="138"/>
        <end position="155"/>
    </location>
</feature>
<keyword evidence="1" id="KW-0472">Membrane</keyword>
<organism evidence="2 3">
    <name type="scientific">Nonomuraea zeae</name>
    <dbReference type="NCBI Taxonomy" id="1642303"/>
    <lineage>
        <taxon>Bacteria</taxon>
        <taxon>Bacillati</taxon>
        <taxon>Actinomycetota</taxon>
        <taxon>Actinomycetes</taxon>
        <taxon>Streptosporangiales</taxon>
        <taxon>Streptosporangiaceae</taxon>
        <taxon>Nonomuraea</taxon>
    </lineage>
</organism>
<keyword evidence="1" id="KW-1133">Transmembrane helix</keyword>
<keyword evidence="1" id="KW-0812">Transmembrane</keyword>
<gene>
    <name evidence="2" type="ORF">ETD85_42180</name>
</gene>
<reference evidence="2 3" key="1">
    <citation type="submission" date="2019-05" db="EMBL/GenBank/DDBJ databases">
        <title>Draft genome sequence of Nonomuraea zeae DSM 100528.</title>
        <authorList>
            <person name="Saricaoglu S."/>
            <person name="Isik K."/>
        </authorList>
    </citation>
    <scope>NUCLEOTIDE SEQUENCE [LARGE SCALE GENOMIC DNA]</scope>
    <source>
        <strain evidence="2 3">DSM 100528</strain>
    </source>
</reference>
<feature type="transmembrane region" description="Helical" evidence="1">
    <location>
        <begin position="214"/>
        <end position="232"/>
    </location>
</feature>
<dbReference type="EMBL" id="VCKX01000194">
    <property type="protein sequence ID" value="TMR26567.1"/>
    <property type="molecule type" value="Genomic_DNA"/>
</dbReference>
<dbReference type="OrthoDB" id="5150238at2"/>
<comment type="caution">
    <text evidence="2">The sequence shown here is derived from an EMBL/GenBank/DDBJ whole genome shotgun (WGS) entry which is preliminary data.</text>
</comment>
<evidence type="ECO:0000313" key="3">
    <source>
        <dbReference type="Proteomes" id="UP000306628"/>
    </source>
</evidence>
<name>A0A5S4G0J6_9ACTN</name>
<dbReference type="Proteomes" id="UP000306628">
    <property type="component" value="Unassembled WGS sequence"/>
</dbReference>
<proteinExistence type="predicted"/>
<evidence type="ECO:0000313" key="2">
    <source>
        <dbReference type="EMBL" id="TMR26567.1"/>
    </source>
</evidence>
<accession>A0A5S4G0J6</accession>
<feature type="transmembrane region" description="Helical" evidence="1">
    <location>
        <begin position="77"/>
        <end position="99"/>
    </location>
</feature>
<keyword evidence="3" id="KW-1185">Reference proteome</keyword>
<dbReference type="AlphaFoldDB" id="A0A5S4G0J6"/>
<protein>
    <submittedName>
        <fullName evidence="2">Uncharacterized protein</fullName>
    </submittedName>
</protein>
<sequence>MTRLERGYRRLLAWYPKEHRARHEEEMLAVLLAGTPPGRVRPSARDAFDVVRGGLSIRLRHAVRPESRRRWREAVDLAALVAPVVLLVAMLARAMAYAGMALPGGFYGAEAVLLLELAGYALPYGLVALAAWLGRHRAAVACAWTFALAATWLELQRDLPWSAVYVESDGVLLILNEATGLGGFASAVLPMYLCAAMLTLAPSPGPGSLGTRRVLGWTGAALATAAVGTLVAPRDGTYLAVVALMAVAAAWALRHGAGRRVIVALLPLAGPFFADGQPGAGTAAGLMLRAVPSMAALVVMAWLARGGRAAAAPAAGEHRP</sequence>
<dbReference type="RefSeq" id="WP_138695446.1">
    <property type="nucleotide sequence ID" value="NZ_JBHSAZ010000016.1"/>
</dbReference>